<dbReference type="Proteomes" id="UP000641646">
    <property type="component" value="Unassembled WGS sequence"/>
</dbReference>
<dbReference type="RefSeq" id="WP_190467018.1">
    <property type="nucleotide sequence ID" value="NZ_JACJPW010000050.1"/>
</dbReference>
<evidence type="ECO:0000313" key="1">
    <source>
        <dbReference type="EMBL" id="MBD2183191.1"/>
    </source>
</evidence>
<comment type="caution">
    <text evidence="1">The sequence shown here is derived from an EMBL/GenBank/DDBJ whole genome shotgun (WGS) entry which is preliminary data.</text>
</comment>
<dbReference type="AlphaFoldDB" id="A0A926VFU7"/>
<dbReference type="EMBL" id="JACJPW010000050">
    <property type="protein sequence ID" value="MBD2183191.1"/>
    <property type="molecule type" value="Genomic_DNA"/>
</dbReference>
<proteinExistence type="predicted"/>
<sequence length="115" mass="13369">MTKKLIEYQRSYVLWKEVGVSRGQNVIGQLLLKSMFRFPIGEEKLRFYSTIDWQAESDRAASSSATYRFRQPDPLYPSYYISQNFHGIEGGYLNAIAQDRRFIKVTNYSALVVKA</sequence>
<protein>
    <submittedName>
        <fullName evidence="1">Uncharacterized protein</fullName>
    </submittedName>
</protein>
<gene>
    <name evidence="1" type="ORF">H6G03_19340</name>
</gene>
<keyword evidence="2" id="KW-1185">Reference proteome</keyword>
<reference evidence="1" key="1">
    <citation type="journal article" date="2015" name="ISME J.">
        <title>Draft Genome Sequence of Streptomyces incarnatus NRRL8089, which Produces the Nucleoside Antibiotic Sinefungin.</title>
        <authorList>
            <person name="Oshima K."/>
            <person name="Hattori M."/>
            <person name="Shimizu H."/>
            <person name="Fukuda K."/>
            <person name="Nemoto M."/>
            <person name="Inagaki K."/>
            <person name="Tamura T."/>
        </authorList>
    </citation>
    <scope>NUCLEOTIDE SEQUENCE</scope>
    <source>
        <strain evidence="1">FACHB-1375</strain>
    </source>
</reference>
<accession>A0A926VFU7</accession>
<organism evidence="1 2">
    <name type="scientific">Aerosakkonema funiforme FACHB-1375</name>
    <dbReference type="NCBI Taxonomy" id="2949571"/>
    <lineage>
        <taxon>Bacteria</taxon>
        <taxon>Bacillati</taxon>
        <taxon>Cyanobacteriota</taxon>
        <taxon>Cyanophyceae</taxon>
        <taxon>Oscillatoriophycideae</taxon>
        <taxon>Aerosakkonematales</taxon>
        <taxon>Aerosakkonemataceae</taxon>
        <taxon>Aerosakkonema</taxon>
    </lineage>
</organism>
<name>A0A926VFU7_9CYAN</name>
<evidence type="ECO:0000313" key="2">
    <source>
        <dbReference type="Proteomes" id="UP000641646"/>
    </source>
</evidence>
<reference evidence="1" key="2">
    <citation type="submission" date="2020-08" db="EMBL/GenBank/DDBJ databases">
        <authorList>
            <person name="Chen M."/>
            <person name="Teng W."/>
            <person name="Zhao L."/>
            <person name="Hu C."/>
            <person name="Zhou Y."/>
            <person name="Han B."/>
            <person name="Song L."/>
            <person name="Shu W."/>
        </authorList>
    </citation>
    <scope>NUCLEOTIDE SEQUENCE</scope>
    <source>
        <strain evidence="1">FACHB-1375</strain>
    </source>
</reference>